<dbReference type="Ensembl" id="ENSATET00000033460.3">
    <property type="protein sequence ID" value="ENSATEP00000032978.2"/>
    <property type="gene ID" value="ENSATEG00000022721.3"/>
</dbReference>
<feature type="transmembrane region" description="Helical" evidence="6">
    <location>
        <begin position="12"/>
        <end position="35"/>
    </location>
</feature>
<proteinExistence type="inferred from homology"/>
<keyword evidence="5 6" id="KW-0472">Membrane</keyword>
<evidence type="ECO:0000256" key="1">
    <source>
        <dbReference type="ARBA" id="ARBA00004141"/>
    </source>
</evidence>
<dbReference type="PANTHER" id="PTHR19282">
    <property type="entry name" value="TETRASPANIN"/>
    <property type="match status" value="1"/>
</dbReference>
<reference evidence="7" key="3">
    <citation type="submission" date="2025-09" db="UniProtKB">
        <authorList>
            <consortium name="Ensembl"/>
        </authorList>
    </citation>
    <scope>IDENTIFICATION</scope>
</reference>
<sequence>TMCTCCSFKCWFIFFNSLFLASGIALIAIGALQYSTYTQIGTFAGSSLSRIAVVLIVVGVAIVLISLLGHVGAFLDNSSMLACFICILIVIILLEVFSGAAFYIFLRRVRHFRCCGADSYADWYKSKSWGNPKAVPDSCCAVKREGCGQDKRKIHTKGCITAIKIFLLRNLVWVGAVCIALGIVLVGVCLCMNIKRKKYEHLN</sequence>
<dbReference type="SUPFAM" id="SSF48652">
    <property type="entry name" value="Tetraspanin"/>
    <property type="match status" value="1"/>
</dbReference>
<dbReference type="GeneTree" id="ENSGT00940000156832"/>
<reference evidence="7" key="1">
    <citation type="submission" date="2021-04" db="EMBL/GenBank/DDBJ databases">
        <authorList>
            <consortium name="Wellcome Sanger Institute Data Sharing"/>
        </authorList>
    </citation>
    <scope>NUCLEOTIDE SEQUENCE [LARGE SCALE GENOMIC DNA]</scope>
</reference>
<dbReference type="InterPro" id="IPR018499">
    <property type="entry name" value="Tetraspanin/Peripherin"/>
</dbReference>
<dbReference type="PANTHER" id="PTHR19282:SF511">
    <property type="entry name" value="TETRASPANIN"/>
    <property type="match status" value="1"/>
</dbReference>
<accession>A0A3Q1JQ47</accession>
<keyword evidence="8" id="KW-1185">Reference proteome</keyword>
<name>A0A3Q1JQ47_ANATE</name>
<dbReference type="PRINTS" id="PR00259">
    <property type="entry name" value="TMFOUR"/>
</dbReference>
<evidence type="ECO:0000256" key="2">
    <source>
        <dbReference type="ARBA" id="ARBA00006840"/>
    </source>
</evidence>
<evidence type="ECO:0000256" key="3">
    <source>
        <dbReference type="ARBA" id="ARBA00022692"/>
    </source>
</evidence>
<feature type="transmembrane region" description="Helical" evidence="6">
    <location>
        <begin position="81"/>
        <end position="106"/>
    </location>
</feature>
<dbReference type="OrthoDB" id="10033535at2759"/>
<comment type="subcellular location">
    <subcellularLocation>
        <location evidence="1 6">Membrane</location>
        <topology evidence="1 6">Multi-pass membrane protein</topology>
    </subcellularLocation>
</comment>
<keyword evidence="4 6" id="KW-1133">Transmembrane helix</keyword>
<dbReference type="Pfam" id="PF00335">
    <property type="entry name" value="Tetraspanin"/>
    <property type="match status" value="2"/>
</dbReference>
<evidence type="ECO:0000256" key="4">
    <source>
        <dbReference type="ARBA" id="ARBA00022989"/>
    </source>
</evidence>
<evidence type="ECO:0000256" key="5">
    <source>
        <dbReference type="ARBA" id="ARBA00023136"/>
    </source>
</evidence>
<evidence type="ECO:0000313" key="8">
    <source>
        <dbReference type="Proteomes" id="UP000265040"/>
    </source>
</evidence>
<protein>
    <recommendedName>
        <fullName evidence="6">Tetraspanin</fullName>
    </recommendedName>
</protein>
<feature type="transmembrane region" description="Helical" evidence="6">
    <location>
        <begin position="47"/>
        <end position="69"/>
    </location>
</feature>
<dbReference type="GO" id="GO:0005886">
    <property type="term" value="C:plasma membrane"/>
    <property type="evidence" value="ECO:0007669"/>
    <property type="project" value="TreeGrafter"/>
</dbReference>
<dbReference type="Proteomes" id="UP000265040">
    <property type="component" value="Chromosome 19"/>
</dbReference>
<keyword evidence="3 6" id="KW-0812">Transmembrane</keyword>
<reference evidence="7" key="2">
    <citation type="submission" date="2025-08" db="UniProtKB">
        <authorList>
            <consortium name="Ensembl"/>
        </authorList>
    </citation>
    <scope>IDENTIFICATION</scope>
</reference>
<evidence type="ECO:0000256" key="6">
    <source>
        <dbReference type="RuleBase" id="RU361218"/>
    </source>
</evidence>
<dbReference type="STRING" id="64144.ENSATEP00000032978"/>
<organism evidence="7 8">
    <name type="scientific">Anabas testudineus</name>
    <name type="common">Climbing perch</name>
    <name type="synonym">Anthias testudineus</name>
    <dbReference type="NCBI Taxonomy" id="64144"/>
    <lineage>
        <taxon>Eukaryota</taxon>
        <taxon>Metazoa</taxon>
        <taxon>Chordata</taxon>
        <taxon>Craniata</taxon>
        <taxon>Vertebrata</taxon>
        <taxon>Euteleostomi</taxon>
        <taxon>Actinopterygii</taxon>
        <taxon>Neopterygii</taxon>
        <taxon>Teleostei</taxon>
        <taxon>Neoteleostei</taxon>
        <taxon>Acanthomorphata</taxon>
        <taxon>Anabantaria</taxon>
        <taxon>Anabantiformes</taxon>
        <taxon>Anabantoidei</taxon>
        <taxon>Anabantidae</taxon>
        <taxon>Anabas</taxon>
    </lineage>
</organism>
<evidence type="ECO:0000313" key="7">
    <source>
        <dbReference type="Ensembl" id="ENSATEP00000032978.2"/>
    </source>
</evidence>
<dbReference type="InterPro" id="IPR000301">
    <property type="entry name" value="Tetraspanin_animals"/>
</dbReference>
<dbReference type="InterPro" id="IPR008952">
    <property type="entry name" value="Tetraspanin_EC2_sf"/>
</dbReference>
<dbReference type="AlphaFoldDB" id="A0A3Q1JQ47"/>
<feature type="transmembrane region" description="Helical" evidence="6">
    <location>
        <begin position="171"/>
        <end position="194"/>
    </location>
</feature>
<dbReference type="InParanoid" id="A0A3Q1JQ47"/>
<dbReference type="PIRSF" id="PIRSF002419">
    <property type="entry name" value="Tetraspanin"/>
    <property type="match status" value="1"/>
</dbReference>
<comment type="similarity">
    <text evidence="2 6">Belongs to the tetraspanin (TM4SF) family.</text>
</comment>
<dbReference type="Gene3D" id="1.10.1450.10">
    <property type="entry name" value="Tetraspanin"/>
    <property type="match status" value="1"/>
</dbReference>